<reference evidence="8" key="2">
    <citation type="submission" date="2017-06" db="EMBL/GenBank/DDBJ databases">
        <authorList>
            <person name="Kim H.J."/>
            <person name="Triplett B.A."/>
        </authorList>
    </citation>
    <scope>NUCLEOTIDE SEQUENCE [LARGE SCALE GENOMIC DNA]</scope>
    <source>
        <strain evidence="8">DSM 26170</strain>
    </source>
</reference>
<dbReference type="OrthoDB" id="9811409at2"/>
<evidence type="ECO:0000256" key="3">
    <source>
        <dbReference type="ARBA" id="ARBA00022722"/>
    </source>
</evidence>
<dbReference type="AlphaFoldDB" id="A0A238XVU3"/>
<dbReference type="EMBL" id="SIRL01000013">
    <property type="protein sequence ID" value="TBN47559.1"/>
    <property type="molecule type" value="Genomic_DNA"/>
</dbReference>
<dbReference type="SUPFAM" id="SSF54786">
    <property type="entry name" value="YcfA/nrd intein domain"/>
    <property type="match status" value="1"/>
</dbReference>
<dbReference type="GO" id="GO:0004519">
    <property type="term" value="F:endonuclease activity"/>
    <property type="evidence" value="ECO:0007669"/>
    <property type="project" value="UniProtKB-KW"/>
</dbReference>
<keyword evidence="4" id="KW-0255">Endonuclease</keyword>
<gene>
    <name evidence="9" type="ORF">EYF88_15255</name>
    <name evidence="8" type="ORF">SAMN06265378_1133</name>
</gene>
<proteinExistence type="inferred from homology"/>
<evidence type="ECO:0000256" key="2">
    <source>
        <dbReference type="ARBA" id="ARBA00022649"/>
    </source>
</evidence>
<evidence type="ECO:0000256" key="1">
    <source>
        <dbReference type="ARBA" id="ARBA00006620"/>
    </source>
</evidence>
<keyword evidence="6" id="KW-0694">RNA-binding</keyword>
<dbReference type="EMBL" id="FZNM01000013">
    <property type="protein sequence ID" value="SNR63047.1"/>
    <property type="molecule type" value="Genomic_DNA"/>
</dbReference>
<evidence type="ECO:0000313" key="8">
    <source>
        <dbReference type="EMBL" id="SNR63047.1"/>
    </source>
</evidence>
<evidence type="ECO:0000256" key="5">
    <source>
        <dbReference type="ARBA" id="ARBA00022801"/>
    </source>
</evidence>
<dbReference type="GO" id="GO:0016787">
    <property type="term" value="F:hydrolase activity"/>
    <property type="evidence" value="ECO:0007669"/>
    <property type="project" value="UniProtKB-KW"/>
</dbReference>
<evidence type="ECO:0000313" key="9">
    <source>
        <dbReference type="EMBL" id="TBN47559.1"/>
    </source>
</evidence>
<accession>A0A238XVU3</accession>
<keyword evidence="7" id="KW-0346">Stress response</keyword>
<dbReference type="InterPro" id="IPR038570">
    <property type="entry name" value="HicA_sf"/>
</dbReference>
<evidence type="ECO:0000256" key="7">
    <source>
        <dbReference type="ARBA" id="ARBA00023016"/>
    </source>
</evidence>
<dbReference type="Proteomes" id="UP000292859">
    <property type="component" value="Unassembled WGS sequence"/>
</dbReference>
<dbReference type="InterPro" id="IPR012933">
    <property type="entry name" value="HicA_mRNA_interferase"/>
</dbReference>
<keyword evidence="2" id="KW-1277">Toxin-antitoxin system</keyword>
<name>A0A238XVU3_9RHOB</name>
<dbReference type="Proteomes" id="UP000198409">
    <property type="component" value="Unassembled WGS sequence"/>
</dbReference>
<evidence type="ECO:0000313" key="10">
    <source>
        <dbReference type="Proteomes" id="UP000198409"/>
    </source>
</evidence>
<dbReference type="Gene3D" id="3.30.920.30">
    <property type="entry name" value="Hypothetical protein"/>
    <property type="match status" value="1"/>
</dbReference>
<evidence type="ECO:0000256" key="6">
    <source>
        <dbReference type="ARBA" id="ARBA00022884"/>
    </source>
</evidence>
<comment type="similarity">
    <text evidence="1">Belongs to the HicA mRNA interferase family.</text>
</comment>
<sequence>MVKGYYRELVEALKAAGCAYVRAGKGDHEIWFSPLSGVHFTVDHGCKSRHTANATLKQAGLPKQF</sequence>
<keyword evidence="3" id="KW-0540">Nuclease</keyword>
<dbReference type="RefSeq" id="WP_089388962.1">
    <property type="nucleotide sequence ID" value="NZ_FZNM01000013.1"/>
</dbReference>
<evidence type="ECO:0000256" key="4">
    <source>
        <dbReference type="ARBA" id="ARBA00022759"/>
    </source>
</evidence>
<reference evidence="9 11" key="3">
    <citation type="submission" date="2019-02" db="EMBL/GenBank/DDBJ databases">
        <authorList>
            <person name="Zhang G."/>
        </authorList>
    </citation>
    <scope>NUCLEOTIDE SEQUENCE [LARGE SCALE GENOMIC DNA]</scope>
    <source>
        <strain evidence="9 11">CMB17</strain>
    </source>
</reference>
<keyword evidence="11" id="KW-1185">Reference proteome</keyword>
<dbReference type="GO" id="GO:0003729">
    <property type="term" value="F:mRNA binding"/>
    <property type="evidence" value="ECO:0007669"/>
    <property type="project" value="InterPro"/>
</dbReference>
<keyword evidence="5" id="KW-0378">Hydrolase</keyword>
<dbReference type="Pfam" id="PF07927">
    <property type="entry name" value="HicA_toxin"/>
    <property type="match status" value="1"/>
</dbReference>
<protein>
    <submittedName>
        <fullName evidence="8">HicA toxin of toxin-antitoxin</fullName>
    </submittedName>
    <submittedName>
        <fullName evidence="9">Type II toxin-antitoxin system HicA family toxin</fullName>
    </submittedName>
</protein>
<reference evidence="10" key="1">
    <citation type="submission" date="2017-06" db="EMBL/GenBank/DDBJ databases">
        <authorList>
            <person name="Varghese N."/>
            <person name="Submissions S."/>
        </authorList>
    </citation>
    <scope>NUCLEOTIDE SEQUENCE [LARGE SCALE GENOMIC DNA]</scope>
    <source>
        <strain evidence="10">DSM 26170</strain>
    </source>
</reference>
<evidence type="ECO:0000313" key="11">
    <source>
        <dbReference type="Proteomes" id="UP000292859"/>
    </source>
</evidence>
<organism evidence="8 10">
    <name type="scientific">Paracoccus sediminis</name>
    <dbReference type="NCBI Taxonomy" id="1214787"/>
    <lineage>
        <taxon>Bacteria</taxon>
        <taxon>Pseudomonadati</taxon>
        <taxon>Pseudomonadota</taxon>
        <taxon>Alphaproteobacteria</taxon>
        <taxon>Rhodobacterales</taxon>
        <taxon>Paracoccaceae</taxon>
        <taxon>Paracoccus</taxon>
    </lineage>
</organism>